<protein>
    <submittedName>
        <fullName evidence="1">Uncharacterized protein</fullName>
    </submittedName>
</protein>
<evidence type="ECO:0000313" key="2">
    <source>
        <dbReference type="Proteomes" id="UP001224890"/>
    </source>
</evidence>
<dbReference type="GeneID" id="85464169"/>
<dbReference type="Proteomes" id="UP001224890">
    <property type="component" value="Unassembled WGS sequence"/>
</dbReference>
<dbReference type="AlphaFoldDB" id="A0AAJ0AHA9"/>
<accession>A0AAJ0AHA9</accession>
<keyword evidence="2" id="KW-1185">Reference proteome</keyword>
<sequence>MVTDTRPSLTTSLLGVIIELETDIFYFYYNCNYMNNICDNVNIFLNSSRGNVEMEDLIFTTKGPTAGTVLIE</sequence>
<name>A0AAJ0AHA9_9PEZI</name>
<evidence type="ECO:0000313" key="1">
    <source>
        <dbReference type="EMBL" id="KAK1673871.1"/>
    </source>
</evidence>
<comment type="caution">
    <text evidence="1">The sequence shown here is derived from an EMBL/GenBank/DDBJ whole genome shotgun (WGS) entry which is preliminary data.</text>
</comment>
<dbReference type="EMBL" id="JAHMHR010000028">
    <property type="protein sequence ID" value="KAK1673871.1"/>
    <property type="molecule type" value="Genomic_DNA"/>
</dbReference>
<gene>
    <name evidence="1" type="ORF">BDP55DRAFT_730031</name>
</gene>
<proteinExistence type="predicted"/>
<dbReference type="RefSeq" id="XP_060427874.1">
    <property type="nucleotide sequence ID" value="XM_060579643.1"/>
</dbReference>
<reference evidence="1" key="1">
    <citation type="submission" date="2021-06" db="EMBL/GenBank/DDBJ databases">
        <title>Comparative genomics, transcriptomics and evolutionary studies reveal genomic signatures of adaptation to plant cell wall in hemibiotrophic fungi.</title>
        <authorList>
            <consortium name="DOE Joint Genome Institute"/>
            <person name="Baroncelli R."/>
            <person name="Diaz J.F."/>
            <person name="Benocci T."/>
            <person name="Peng M."/>
            <person name="Battaglia E."/>
            <person name="Haridas S."/>
            <person name="Andreopoulos W."/>
            <person name="Labutti K."/>
            <person name="Pangilinan J."/>
            <person name="Floch G.L."/>
            <person name="Makela M.R."/>
            <person name="Henrissat B."/>
            <person name="Grigoriev I.V."/>
            <person name="Crouch J.A."/>
            <person name="De Vries R.P."/>
            <person name="Sukno S.A."/>
            <person name="Thon M.R."/>
        </authorList>
    </citation>
    <scope>NUCLEOTIDE SEQUENCE</scope>
    <source>
        <strain evidence="1">CBS 193.32</strain>
    </source>
</reference>
<organism evidence="1 2">
    <name type="scientific">Colletotrichum godetiae</name>
    <dbReference type="NCBI Taxonomy" id="1209918"/>
    <lineage>
        <taxon>Eukaryota</taxon>
        <taxon>Fungi</taxon>
        <taxon>Dikarya</taxon>
        <taxon>Ascomycota</taxon>
        <taxon>Pezizomycotina</taxon>
        <taxon>Sordariomycetes</taxon>
        <taxon>Hypocreomycetidae</taxon>
        <taxon>Glomerellales</taxon>
        <taxon>Glomerellaceae</taxon>
        <taxon>Colletotrichum</taxon>
        <taxon>Colletotrichum acutatum species complex</taxon>
    </lineage>
</organism>